<name>A0A0S6VSW9_9BACT</name>
<keyword evidence="2" id="KW-1185">Reference proteome</keyword>
<sequence>MSREKYETEKTESALRREAIGTAIMPREIAEKTFSRYIFLDENHSDYFSYIVINGPLAQLVEQLTLGKGASRSNA</sequence>
<evidence type="ECO:0000313" key="1">
    <source>
        <dbReference type="EMBL" id="GAK49012.1"/>
    </source>
</evidence>
<gene>
    <name evidence="1" type="ORF">U14_00230</name>
</gene>
<dbReference type="STRING" id="1499966.U14_00230"/>
<accession>A0A0S6VSW9</accession>
<proteinExistence type="predicted"/>
<protein>
    <submittedName>
        <fullName evidence="1">Uncharacterized protein</fullName>
    </submittedName>
</protein>
<evidence type="ECO:0000313" key="2">
    <source>
        <dbReference type="Proteomes" id="UP000030700"/>
    </source>
</evidence>
<organism evidence="1">
    <name type="scientific">Candidatus Moduliflexus flocculans</name>
    <dbReference type="NCBI Taxonomy" id="1499966"/>
    <lineage>
        <taxon>Bacteria</taxon>
        <taxon>Candidatus Moduliflexota</taxon>
        <taxon>Candidatus Moduliflexia</taxon>
        <taxon>Candidatus Moduliflexales</taxon>
        <taxon>Candidatus Moduliflexaceae</taxon>
    </lineage>
</organism>
<dbReference type="EMBL" id="DF820455">
    <property type="protein sequence ID" value="GAK49012.1"/>
    <property type="molecule type" value="Genomic_DNA"/>
</dbReference>
<dbReference type="HOGENOM" id="CLU_2663595_0_0_0"/>
<dbReference type="Proteomes" id="UP000030700">
    <property type="component" value="Unassembled WGS sequence"/>
</dbReference>
<reference evidence="1" key="1">
    <citation type="journal article" date="2015" name="PeerJ">
        <title>First genomic representation of candidate bacterial phylum KSB3 points to enhanced environmental sensing as a trigger of wastewater bulking.</title>
        <authorList>
            <person name="Sekiguchi Y."/>
            <person name="Ohashi A."/>
            <person name="Parks D.H."/>
            <person name="Yamauchi T."/>
            <person name="Tyson G.W."/>
            <person name="Hugenholtz P."/>
        </authorList>
    </citation>
    <scope>NUCLEOTIDE SEQUENCE [LARGE SCALE GENOMIC DNA]</scope>
</reference>
<dbReference type="AlphaFoldDB" id="A0A0S6VSW9"/>